<evidence type="ECO:0000256" key="14">
    <source>
        <dbReference type="PROSITE-ProRule" id="PRU00134"/>
    </source>
</evidence>
<keyword evidence="7" id="KW-0479">Metal-binding</keyword>
<proteinExistence type="inferred from homology"/>
<dbReference type="PANTHER" id="PTHR13244:SF7">
    <property type="entry name" value="ZINC FINGER MYND DOMAIN-CONTAINING PROTEIN 10"/>
    <property type="match status" value="1"/>
</dbReference>
<evidence type="ECO:0000256" key="13">
    <source>
        <dbReference type="ARBA" id="ARBA00045527"/>
    </source>
</evidence>
<dbReference type="Proteomes" id="UP000267029">
    <property type="component" value="Unassembled WGS sequence"/>
</dbReference>
<keyword evidence="9" id="KW-0862">Zinc</keyword>
<keyword evidence="8 14" id="KW-0863">Zinc-finger</keyword>
<keyword evidence="17" id="KW-1185">Reference proteome</keyword>
<evidence type="ECO:0000256" key="1">
    <source>
        <dbReference type="ARBA" id="ARBA00004221"/>
    </source>
</evidence>
<protein>
    <recommendedName>
        <fullName evidence="4">Zinc finger MYND domain-containing protein 10</fullName>
    </recommendedName>
</protein>
<name>A0A0R3UHE3_MESCO</name>
<keyword evidence="6" id="KW-0963">Cytoplasm</keyword>
<dbReference type="GO" id="GO:0044458">
    <property type="term" value="P:motile cilium assembly"/>
    <property type="evidence" value="ECO:0007669"/>
    <property type="project" value="TreeGrafter"/>
</dbReference>
<dbReference type="GO" id="GO:0034451">
    <property type="term" value="C:centriolar satellite"/>
    <property type="evidence" value="ECO:0007669"/>
    <property type="project" value="TreeGrafter"/>
</dbReference>
<dbReference type="AlphaFoldDB" id="A0A0R3UHE3"/>
<evidence type="ECO:0000256" key="2">
    <source>
        <dbReference type="ARBA" id="ARBA00004300"/>
    </source>
</evidence>
<evidence type="ECO:0000256" key="7">
    <source>
        <dbReference type="ARBA" id="ARBA00022723"/>
    </source>
</evidence>
<dbReference type="EMBL" id="UXSR01005289">
    <property type="protein sequence ID" value="VDD80744.1"/>
    <property type="molecule type" value="Genomic_DNA"/>
</dbReference>
<comment type="similarity">
    <text evidence="3">Belongs to the ZMYND10 family.</text>
</comment>
<dbReference type="GO" id="GO:0016324">
    <property type="term" value="C:apical plasma membrane"/>
    <property type="evidence" value="ECO:0007669"/>
    <property type="project" value="UniProtKB-SubCell"/>
</dbReference>
<dbReference type="STRING" id="53468.A0A0R3UHE3"/>
<evidence type="ECO:0000256" key="12">
    <source>
        <dbReference type="ARBA" id="ARBA00024190"/>
    </source>
</evidence>
<dbReference type="Gene3D" id="6.10.140.2220">
    <property type="match status" value="1"/>
</dbReference>
<dbReference type="Pfam" id="PF01753">
    <property type="entry name" value="zf-MYND"/>
    <property type="match status" value="1"/>
</dbReference>
<dbReference type="FunFam" id="6.10.140.2220:FF:000009">
    <property type="entry name" value="Zinc finger MYND domain-containing protein 10"/>
    <property type="match status" value="1"/>
</dbReference>
<sequence>MRIFPYIVFPAEAEALVASLADLDYETYGSEHWYKQHTYLDKLNMQAVVSARARSDEFVKEFIISHQKVGFLIRDLVSSELWRQKIFKRLLKSLSNDVPTFPIYVILYHELILSNLLETVAYHMDVVDSLRDDAVDLCDWCHRALCRLVAATSSEEKKAELHSLKDQPNSSETNEAELCRQAKILTYEIGMKAVSLSRHLIDHSCSSYSASVSGSTLPLSVGRRLLHTHDFLILLCHLIDLAPWNCAAAPKKDCYARLVKYQWHESGCWIAETDDKNWTVLTKTEGQVWLSIYQLLFSNLIPSVNYDLTASHRKQALLRLRPHLTEVCIDVIPVLGELRRFLEEFAVCEGSALASRGQAVKGHSASASAVAQLCHVEVIADIYEGIQQKYRGKWKEVASEFMQRIQSEAGRESAKRAASKWADAFTEDNVNALFGADATGDTFEHPLLPPPRCVECGEIATKRCSRCRQEWYCRRECQVKHWPRHKKACDIFVSCAAADGEKNGRDIT</sequence>
<keyword evidence="5" id="KW-1003">Cell membrane</keyword>
<comment type="function">
    <text evidence="13">Plays a role in axonemal structure organization and motility. Involved in axonemal pre-assembly of inner and outer dynein arms (IDA and ODA, respectively) for proper axoneme building for cilia motility. May act by indirectly regulating transcription of dynein proteins.</text>
</comment>
<keyword evidence="10" id="KW-0472">Membrane</keyword>
<dbReference type="GO" id="GO:0120293">
    <property type="term" value="C:dynein axonemal particle"/>
    <property type="evidence" value="ECO:0007669"/>
    <property type="project" value="UniProtKB-SubCell"/>
</dbReference>
<reference evidence="16 17" key="1">
    <citation type="submission" date="2018-10" db="EMBL/GenBank/DDBJ databases">
        <authorList>
            <consortium name="Pathogen Informatics"/>
        </authorList>
    </citation>
    <scope>NUCLEOTIDE SEQUENCE [LARGE SCALE GENOMIC DNA]</scope>
</reference>
<evidence type="ECO:0000313" key="16">
    <source>
        <dbReference type="EMBL" id="VDD80744.1"/>
    </source>
</evidence>
<dbReference type="GO" id="GO:0008270">
    <property type="term" value="F:zinc ion binding"/>
    <property type="evidence" value="ECO:0007669"/>
    <property type="project" value="UniProtKB-KW"/>
</dbReference>
<gene>
    <name evidence="16" type="ORF">MCOS_LOCUS6747</name>
</gene>
<dbReference type="GO" id="GO:0036158">
    <property type="term" value="P:outer dynein arm assembly"/>
    <property type="evidence" value="ECO:0007669"/>
    <property type="project" value="TreeGrafter"/>
</dbReference>
<organism evidence="16 17">
    <name type="scientific">Mesocestoides corti</name>
    <name type="common">Flatworm</name>
    <dbReference type="NCBI Taxonomy" id="53468"/>
    <lineage>
        <taxon>Eukaryota</taxon>
        <taxon>Metazoa</taxon>
        <taxon>Spiralia</taxon>
        <taxon>Lophotrochozoa</taxon>
        <taxon>Platyhelminthes</taxon>
        <taxon>Cestoda</taxon>
        <taxon>Eucestoda</taxon>
        <taxon>Cyclophyllidea</taxon>
        <taxon>Mesocestoididae</taxon>
        <taxon>Mesocestoides</taxon>
    </lineage>
</organism>
<evidence type="ECO:0000256" key="4">
    <source>
        <dbReference type="ARBA" id="ARBA00016317"/>
    </source>
</evidence>
<evidence type="ECO:0000256" key="11">
    <source>
        <dbReference type="ARBA" id="ARBA00023212"/>
    </source>
</evidence>
<evidence type="ECO:0000259" key="15">
    <source>
        <dbReference type="PROSITE" id="PS50865"/>
    </source>
</evidence>
<dbReference type="PROSITE" id="PS01360">
    <property type="entry name" value="ZF_MYND_1"/>
    <property type="match status" value="1"/>
</dbReference>
<evidence type="ECO:0000313" key="17">
    <source>
        <dbReference type="Proteomes" id="UP000267029"/>
    </source>
</evidence>
<dbReference type="PROSITE" id="PS50865">
    <property type="entry name" value="ZF_MYND_2"/>
    <property type="match status" value="1"/>
</dbReference>
<dbReference type="GO" id="GO:0036159">
    <property type="term" value="P:inner dynein arm assembly"/>
    <property type="evidence" value="ECO:0007669"/>
    <property type="project" value="TreeGrafter"/>
</dbReference>
<comment type="subcellular location">
    <subcellularLocation>
        <location evidence="1">Apical cell membrane</location>
    </subcellularLocation>
    <subcellularLocation>
        <location evidence="2">Cytoplasm</location>
        <location evidence="2">Cytoskeleton</location>
        <location evidence="2">Microtubule organizing center</location>
        <location evidence="2">Centrosome</location>
    </subcellularLocation>
    <subcellularLocation>
        <location evidence="12">Dynein axonemal particle</location>
    </subcellularLocation>
</comment>
<evidence type="ECO:0000256" key="9">
    <source>
        <dbReference type="ARBA" id="ARBA00022833"/>
    </source>
</evidence>
<dbReference type="PANTHER" id="PTHR13244">
    <property type="entry name" value="ZINC FINGER MYND DOMAIN CONTAINING PROTEIN 10"/>
    <property type="match status" value="1"/>
</dbReference>
<evidence type="ECO:0000256" key="10">
    <source>
        <dbReference type="ARBA" id="ARBA00023136"/>
    </source>
</evidence>
<dbReference type="InterPro" id="IPR002893">
    <property type="entry name" value="Znf_MYND"/>
</dbReference>
<evidence type="ECO:0000256" key="6">
    <source>
        <dbReference type="ARBA" id="ARBA00022490"/>
    </source>
</evidence>
<evidence type="ECO:0000256" key="5">
    <source>
        <dbReference type="ARBA" id="ARBA00022475"/>
    </source>
</evidence>
<evidence type="ECO:0000256" key="3">
    <source>
        <dbReference type="ARBA" id="ARBA00005373"/>
    </source>
</evidence>
<feature type="domain" description="MYND-type" evidence="15">
    <location>
        <begin position="453"/>
        <end position="489"/>
    </location>
</feature>
<dbReference type="SUPFAM" id="SSF144232">
    <property type="entry name" value="HIT/MYND zinc finger-like"/>
    <property type="match status" value="1"/>
</dbReference>
<keyword evidence="11" id="KW-0206">Cytoskeleton</keyword>
<accession>A0A0R3UHE3</accession>
<dbReference type="OrthoDB" id="432970at2759"/>
<evidence type="ECO:0000256" key="8">
    <source>
        <dbReference type="ARBA" id="ARBA00022771"/>
    </source>
</evidence>
<dbReference type="InterPro" id="IPR052298">
    <property type="entry name" value="ZMYND10"/>
</dbReference>